<dbReference type="AlphaFoldDB" id="A0AAW0UQG1"/>
<dbReference type="Pfam" id="PF01773">
    <property type="entry name" value="Nucleos_tra2_N"/>
    <property type="match status" value="1"/>
</dbReference>
<dbReference type="InterPro" id="IPR008276">
    <property type="entry name" value="C_nuclsd_transpt"/>
</dbReference>
<feature type="transmembrane region" description="Helical" evidence="7">
    <location>
        <begin position="432"/>
        <end position="450"/>
    </location>
</feature>
<evidence type="ECO:0000259" key="11">
    <source>
        <dbReference type="Pfam" id="PF07670"/>
    </source>
</evidence>
<keyword evidence="7" id="KW-0813">Transport</keyword>
<keyword evidence="13" id="KW-1185">Reference proteome</keyword>
<keyword evidence="5 7" id="KW-1133">Transmembrane helix</keyword>
<feature type="transmembrane region" description="Helical" evidence="7">
    <location>
        <begin position="287"/>
        <end position="308"/>
    </location>
</feature>
<organism evidence="12 13">
    <name type="scientific">Scylla paramamosain</name>
    <name type="common">Mud crab</name>
    <dbReference type="NCBI Taxonomy" id="85552"/>
    <lineage>
        <taxon>Eukaryota</taxon>
        <taxon>Metazoa</taxon>
        <taxon>Ecdysozoa</taxon>
        <taxon>Arthropoda</taxon>
        <taxon>Crustacea</taxon>
        <taxon>Multicrustacea</taxon>
        <taxon>Malacostraca</taxon>
        <taxon>Eumalacostraca</taxon>
        <taxon>Eucarida</taxon>
        <taxon>Decapoda</taxon>
        <taxon>Pleocyemata</taxon>
        <taxon>Brachyura</taxon>
        <taxon>Eubrachyura</taxon>
        <taxon>Portunoidea</taxon>
        <taxon>Portunidae</taxon>
        <taxon>Portuninae</taxon>
        <taxon>Scylla</taxon>
    </lineage>
</organism>
<dbReference type="InterPro" id="IPR011657">
    <property type="entry name" value="CNT_C_dom"/>
</dbReference>
<dbReference type="PANTHER" id="PTHR10590">
    <property type="entry name" value="SODIUM/NUCLEOSIDE COTRANSPORTER"/>
    <property type="match status" value="1"/>
</dbReference>
<dbReference type="EMBL" id="JARAKH010000007">
    <property type="protein sequence ID" value="KAK8402358.1"/>
    <property type="molecule type" value="Genomic_DNA"/>
</dbReference>
<evidence type="ECO:0000256" key="4">
    <source>
        <dbReference type="ARBA" id="ARBA00022692"/>
    </source>
</evidence>
<keyword evidence="4 7" id="KW-0812">Transmembrane</keyword>
<feature type="domain" description="Concentrative nucleoside transporter N-terminal" evidence="9">
    <location>
        <begin position="207"/>
        <end position="279"/>
    </location>
</feature>
<feature type="domain" description="Concentrative nucleoside transporter C-terminal" evidence="10">
    <location>
        <begin position="391"/>
        <end position="601"/>
    </location>
</feature>
<protein>
    <recommendedName>
        <fullName evidence="7">Sodium/nucleoside cotransporter</fullName>
    </recommendedName>
</protein>
<evidence type="ECO:0000256" key="8">
    <source>
        <dbReference type="SAM" id="MobiDB-lite"/>
    </source>
</evidence>
<comment type="similarity">
    <text evidence="2 7">Belongs to the concentrative nucleoside transporter (CNT) (TC 2.A.41) family.</text>
</comment>
<dbReference type="InterPro" id="IPR002668">
    <property type="entry name" value="CNT_N_dom"/>
</dbReference>
<feature type="transmembrane region" description="Helical" evidence="7">
    <location>
        <begin position="363"/>
        <end position="385"/>
    </location>
</feature>
<feature type="transmembrane region" description="Helical" evidence="7">
    <location>
        <begin position="546"/>
        <end position="569"/>
    </location>
</feature>
<gene>
    <name evidence="12" type="ORF">O3P69_000640</name>
</gene>
<feature type="transmembrane region" description="Helical" evidence="7">
    <location>
        <begin position="581"/>
        <end position="604"/>
    </location>
</feature>
<dbReference type="GO" id="GO:0005415">
    <property type="term" value="F:nucleoside:sodium symporter activity"/>
    <property type="evidence" value="ECO:0007669"/>
    <property type="project" value="TreeGrafter"/>
</dbReference>
<evidence type="ECO:0000256" key="1">
    <source>
        <dbReference type="ARBA" id="ARBA00004651"/>
    </source>
</evidence>
<feature type="region of interest" description="Disordered" evidence="8">
    <location>
        <begin position="31"/>
        <end position="50"/>
    </location>
</feature>
<dbReference type="PANTHER" id="PTHR10590:SF4">
    <property type="entry name" value="SOLUTE CARRIER FAMILY 28 MEMBER 3"/>
    <property type="match status" value="1"/>
</dbReference>
<feature type="domain" description="Nucleoside transporter/FeoB GTPase Gate" evidence="11">
    <location>
        <begin position="289"/>
        <end position="385"/>
    </location>
</feature>
<feature type="transmembrane region" description="Helical" evidence="7">
    <location>
        <begin position="94"/>
        <end position="114"/>
    </location>
</feature>
<comment type="caution">
    <text evidence="12">The sequence shown here is derived from an EMBL/GenBank/DDBJ whole genome shotgun (WGS) entry which is preliminary data.</text>
</comment>
<name>A0AAW0UQG1_SCYPA</name>
<evidence type="ECO:0000256" key="6">
    <source>
        <dbReference type="ARBA" id="ARBA00023136"/>
    </source>
</evidence>
<dbReference type="GO" id="GO:0005886">
    <property type="term" value="C:plasma membrane"/>
    <property type="evidence" value="ECO:0007669"/>
    <property type="project" value="UniProtKB-SubCell"/>
</dbReference>
<evidence type="ECO:0000313" key="13">
    <source>
        <dbReference type="Proteomes" id="UP001487740"/>
    </source>
</evidence>
<evidence type="ECO:0000256" key="7">
    <source>
        <dbReference type="RuleBase" id="RU362018"/>
    </source>
</evidence>
<evidence type="ECO:0000256" key="3">
    <source>
        <dbReference type="ARBA" id="ARBA00022475"/>
    </source>
</evidence>
<evidence type="ECO:0000259" key="9">
    <source>
        <dbReference type="Pfam" id="PF01773"/>
    </source>
</evidence>
<accession>A0AAW0UQG1</accession>
<reference evidence="12 13" key="1">
    <citation type="submission" date="2023-03" db="EMBL/GenBank/DDBJ databases">
        <title>High-quality genome of Scylla paramamosain provides insights in environmental adaptation.</title>
        <authorList>
            <person name="Zhang L."/>
        </authorList>
    </citation>
    <scope>NUCLEOTIDE SEQUENCE [LARGE SCALE GENOMIC DNA]</scope>
    <source>
        <strain evidence="12">LZ_2023a</strain>
        <tissue evidence="12">Muscle</tissue>
    </source>
</reference>
<feature type="transmembrane region" description="Helical" evidence="7">
    <location>
        <begin position="175"/>
        <end position="194"/>
    </location>
</feature>
<evidence type="ECO:0000256" key="2">
    <source>
        <dbReference type="ARBA" id="ARBA00009033"/>
    </source>
</evidence>
<comment type="subcellular location">
    <subcellularLocation>
        <location evidence="1">Cell membrane</location>
        <topology evidence="1">Multi-pass membrane protein</topology>
    </subcellularLocation>
</comment>
<feature type="transmembrane region" description="Helical" evidence="7">
    <location>
        <begin position="391"/>
        <end position="411"/>
    </location>
</feature>
<dbReference type="Proteomes" id="UP001487740">
    <property type="component" value="Unassembled WGS sequence"/>
</dbReference>
<dbReference type="NCBIfam" id="TIGR00804">
    <property type="entry name" value="nupC"/>
    <property type="match status" value="1"/>
</dbReference>
<evidence type="ECO:0000256" key="5">
    <source>
        <dbReference type="ARBA" id="ARBA00022989"/>
    </source>
</evidence>
<evidence type="ECO:0000259" key="10">
    <source>
        <dbReference type="Pfam" id="PF07662"/>
    </source>
</evidence>
<feature type="transmembrane region" description="Helical" evidence="7">
    <location>
        <begin position="200"/>
        <end position="219"/>
    </location>
</feature>
<evidence type="ECO:0000313" key="12">
    <source>
        <dbReference type="EMBL" id="KAK8402358.1"/>
    </source>
</evidence>
<feature type="transmembrane region" description="Helical" evidence="7">
    <location>
        <begin position="231"/>
        <end position="250"/>
    </location>
</feature>
<sequence>MREKGEVYGTVNSHPAGKEINGPAMSYSLKMDQLDDKNTSRESSPACEDVPQIEEEDDKEDYSICSLFPGHAARKERIQSLFKGRDLGKLLKKVVISLLAVLYVIYFISVLIIHSDVQEANYWCDGDGFLILITIIFGTGLFYYKVVKVVWGEFLYQHVILFLSKIFNMVFRYRFISWGSYFVLVLIAVIFVIVDSWHEPHRLISLFGIVVLLLFGFVFSTAPRKVRWRHVAWGMALQFILGVVILRWPLGRSVFRCAGDKVSAFLAFTDEGSGFVFGKIVKEDHIFAFQVLSVILFFSFCIQILYYYGVMQWVVLKLGWFLQITIGTTACESVNAAANIFLGQTEAPLLIKPYLPDMTKSELHAVMTGGFATIAGSVLAAYISFKVDASHLLSASVMSAPAALAFAKLFYPETKQTKTSFKDIRITQGGEANLLHAAMVGVTNAIPLVANIAANLIAFYAFISFCSSILNWGCTLVGVGKDVCTLESVFGWIFMPLAWVMGVEWSQCGLVGELIGLKTIVNEFVAYSKLRDMKEAGLLTKRAEIIATYALCGFSNISSIGINLGGFGAMAPSRRADLAKVVVRAMIAGSCACFLTACIAGTLVRDDFVTVTSNATLNAI</sequence>
<feature type="region of interest" description="Disordered" evidence="8">
    <location>
        <begin position="1"/>
        <end position="23"/>
    </location>
</feature>
<feature type="transmembrane region" description="Helical" evidence="7">
    <location>
        <begin position="126"/>
        <end position="144"/>
    </location>
</feature>
<dbReference type="InterPro" id="IPR011642">
    <property type="entry name" value="Gate_dom"/>
</dbReference>
<keyword evidence="3" id="KW-1003">Cell membrane</keyword>
<feature type="transmembrane region" description="Helical" evidence="7">
    <location>
        <begin position="456"/>
        <end position="477"/>
    </location>
</feature>
<proteinExistence type="inferred from homology"/>
<dbReference type="Pfam" id="PF07670">
    <property type="entry name" value="Gate"/>
    <property type="match status" value="1"/>
</dbReference>
<keyword evidence="6 7" id="KW-0472">Membrane</keyword>
<dbReference type="InterPro" id="IPR018270">
    <property type="entry name" value="C_nuclsd_transpt_met_bac"/>
</dbReference>
<dbReference type="Pfam" id="PF07662">
    <property type="entry name" value="Nucleos_tra2_C"/>
    <property type="match status" value="1"/>
</dbReference>